<evidence type="ECO:0000313" key="2">
    <source>
        <dbReference type="Proteomes" id="UP000836387"/>
    </source>
</evidence>
<name>A0ACA9U8A2_BIOOC</name>
<protein>
    <submittedName>
        <fullName evidence="1">Uncharacterized protein</fullName>
    </submittedName>
</protein>
<evidence type="ECO:0000313" key="1">
    <source>
        <dbReference type="EMBL" id="CAG9949531.1"/>
    </source>
</evidence>
<organism evidence="1 2">
    <name type="scientific">Clonostachys rosea f. rosea IK726</name>
    <dbReference type="NCBI Taxonomy" id="1349383"/>
    <lineage>
        <taxon>Eukaryota</taxon>
        <taxon>Fungi</taxon>
        <taxon>Dikarya</taxon>
        <taxon>Ascomycota</taxon>
        <taxon>Pezizomycotina</taxon>
        <taxon>Sordariomycetes</taxon>
        <taxon>Hypocreomycetidae</taxon>
        <taxon>Hypocreales</taxon>
        <taxon>Bionectriaceae</taxon>
        <taxon>Clonostachys</taxon>
    </lineage>
</organism>
<sequence>MLSNMLSFYSLYPSAPLLENGVPILESGLHLLNGSVPLLTSGVPLPTSLVPLLTSDSNGRAYDKGQKPGNHHPDP</sequence>
<proteinExistence type="predicted"/>
<gene>
    <name evidence="1" type="ORF">CRV2_00020633</name>
</gene>
<keyword evidence="2" id="KW-1185">Reference proteome</keyword>
<comment type="caution">
    <text evidence="1">The sequence shown here is derived from an EMBL/GenBank/DDBJ whole genome shotgun (WGS) entry which is preliminary data.</text>
</comment>
<reference evidence="1" key="2">
    <citation type="submission" date="2021-10" db="EMBL/GenBank/DDBJ databases">
        <authorList>
            <person name="Piombo E."/>
        </authorList>
    </citation>
    <scope>NUCLEOTIDE SEQUENCE</scope>
</reference>
<accession>A0ACA9U8A2</accession>
<dbReference type="Proteomes" id="UP000836387">
    <property type="component" value="Unassembled WGS sequence"/>
</dbReference>
<reference evidence="1" key="1">
    <citation type="submission" date="2020-04" db="EMBL/GenBank/DDBJ databases">
        <authorList>
            <person name="Broberg M."/>
        </authorList>
    </citation>
    <scope>NUCLEOTIDE SEQUENCE</scope>
</reference>
<dbReference type="EMBL" id="CADEHS020000098">
    <property type="protein sequence ID" value="CAG9949531.1"/>
    <property type="molecule type" value="Genomic_DNA"/>
</dbReference>